<feature type="coiled-coil region" evidence="6">
    <location>
        <begin position="302"/>
        <end position="336"/>
    </location>
</feature>
<keyword evidence="3" id="KW-0963">Cytoplasm</keyword>
<evidence type="ECO:0000256" key="5">
    <source>
        <dbReference type="ARBA" id="ARBA00023212"/>
    </source>
</evidence>
<dbReference type="GO" id="GO:1902017">
    <property type="term" value="P:regulation of cilium assembly"/>
    <property type="evidence" value="ECO:0007669"/>
    <property type="project" value="TreeGrafter"/>
</dbReference>
<feature type="region of interest" description="Disordered" evidence="7">
    <location>
        <begin position="998"/>
        <end position="1213"/>
    </location>
</feature>
<feature type="compositionally biased region" description="Basic and acidic residues" evidence="7">
    <location>
        <begin position="1124"/>
        <end position="1135"/>
    </location>
</feature>
<feature type="coiled-coil region" evidence="6">
    <location>
        <begin position="365"/>
        <end position="399"/>
    </location>
</feature>
<comment type="caution">
    <text evidence="8">The sequence shown here is derived from an EMBL/GenBank/DDBJ whole genome shotgun (WGS) entry which is preliminary data.</text>
</comment>
<dbReference type="InterPro" id="IPR026099">
    <property type="entry name" value="Odf2-rel"/>
</dbReference>
<feature type="compositionally biased region" description="Low complexity" evidence="7">
    <location>
        <begin position="57"/>
        <end position="66"/>
    </location>
</feature>
<evidence type="ECO:0000256" key="7">
    <source>
        <dbReference type="SAM" id="MobiDB-lite"/>
    </source>
</evidence>
<evidence type="ECO:0000256" key="3">
    <source>
        <dbReference type="ARBA" id="ARBA00022490"/>
    </source>
</evidence>
<feature type="region of interest" description="Disordered" evidence="7">
    <location>
        <begin position="549"/>
        <end position="693"/>
    </location>
</feature>
<feature type="compositionally biased region" description="Polar residues" evidence="7">
    <location>
        <begin position="1343"/>
        <end position="1403"/>
    </location>
</feature>
<evidence type="ECO:0000313" key="8">
    <source>
        <dbReference type="EMBL" id="KAF6036049.1"/>
    </source>
</evidence>
<feature type="compositionally biased region" description="Polar residues" evidence="7">
    <location>
        <begin position="626"/>
        <end position="637"/>
    </location>
</feature>
<keyword evidence="4 6" id="KW-0175">Coiled coil</keyword>
<keyword evidence="9" id="KW-1185">Reference proteome</keyword>
<feature type="region of interest" description="Disordered" evidence="7">
    <location>
        <begin position="1"/>
        <end position="96"/>
    </location>
</feature>
<name>A0A7J7KBN5_BUGNE</name>
<gene>
    <name evidence="8" type="ORF">EB796_005654</name>
</gene>
<accession>A0A7J7KBN5</accession>
<dbReference type="GO" id="GO:0005813">
    <property type="term" value="C:centrosome"/>
    <property type="evidence" value="ECO:0007669"/>
    <property type="project" value="UniProtKB-SubCell"/>
</dbReference>
<protein>
    <submittedName>
        <fullName evidence="8">Uncharacterized protein</fullName>
    </submittedName>
</protein>
<comment type="similarity">
    <text evidence="2">Belongs to the ODF2 family.</text>
</comment>
<feature type="compositionally biased region" description="Basic residues" evidence="7">
    <location>
        <begin position="603"/>
        <end position="614"/>
    </location>
</feature>
<feature type="compositionally biased region" description="Polar residues" evidence="7">
    <location>
        <begin position="1102"/>
        <end position="1121"/>
    </location>
</feature>
<evidence type="ECO:0000313" key="9">
    <source>
        <dbReference type="Proteomes" id="UP000593567"/>
    </source>
</evidence>
<feature type="compositionally biased region" description="Polar residues" evidence="7">
    <location>
        <begin position="652"/>
        <end position="667"/>
    </location>
</feature>
<feature type="compositionally biased region" description="Low complexity" evidence="7">
    <location>
        <begin position="1196"/>
        <end position="1208"/>
    </location>
</feature>
<feature type="coiled-coil region" evidence="6">
    <location>
        <begin position="128"/>
        <end position="193"/>
    </location>
</feature>
<dbReference type="Proteomes" id="UP000593567">
    <property type="component" value="Unassembled WGS sequence"/>
</dbReference>
<feature type="compositionally biased region" description="Low complexity" evidence="7">
    <location>
        <begin position="998"/>
        <end position="1009"/>
    </location>
</feature>
<feature type="region of interest" description="Disordered" evidence="7">
    <location>
        <begin position="1343"/>
        <end position="1424"/>
    </location>
</feature>
<feature type="region of interest" description="Disordered" evidence="7">
    <location>
        <begin position="1717"/>
        <end position="1742"/>
    </location>
</feature>
<proteinExistence type="inferred from homology"/>
<feature type="region of interest" description="Disordered" evidence="7">
    <location>
        <begin position="2045"/>
        <end position="2071"/>
    </location>
</feature>
<dbReference type="OrthoDB" id="413404at2759"/>
<keyword evidence="5" id="KW-0206">Cytoskeleton</keyword>
<feature type="compositionally biased region" description="Low complexity" evidence="7">
    <location>
        <begin position="570"/>
        <end position="589"/>
    </location>
</feature>
<evidence type="ECO:0000256" key="6">
    <source>
        <dbReference type="SAM" id="Coils"/>
    </source>
</evidence>
<reference evidence="8" key="1">
    <citation type="submission" date="2020-06" db="EMBL/GenBank/DDBJ databases">
        <title>Draft genome of Bugula neritina, a colonial animal packing powerful symbionts and potential medicines.</title>
        <authorList>
            <person name="Rayko M."/>
        </authorList>
    </citation>
    <scope>NUCLEOTIDE SEQUENCE [LARGE SCALE GENOMIC DNA]</scope>
    <source>
        <strain evidence="8">Kwan_BN1</strain>
    </source>
</reference>
<dbReference type="PANTHER" id="PTHR23162:SF10">
    <property type="entry name" value="FI13205P"/>
    <property type="match status" value="1"/>
</dbReference>
<evidence type="ECO:0000256" key="1">
    <source>
        <dbReference type="ARBA" id="ARBA00004300"/>
    </source>
</evidence>
<feature type="compositionally biased region" description="Polar residues" evidence="7">
    <location>
        <begin position="1058"/>
        <end position="1083"/>
    </location>
</feature>
<feature type="region of interest" description="Disordered" evidence="7">
    <location>
        <begin position="1238"/>
        <end position="1260"/>
    </location>
</feature>
<feature type="region of interest" description="Disordered" evidence="7">
    <location>
        <begin position="1292"/>
        <end position="1330"/>
    </location>
</feature>
<evidence type="ECO:0000256" key="4">
    <source>
        <dbReference type="ARBA" id="ARBA00023054"/>
    </source>
</evidence>
<comment type="subcellular location">
    <subcellularLocation>
        <location evidence="1">Cytoplasm</location>
        <location evidence="1">Cytoskeleton</location>
        <location evidence="1">Microtubule organizing center</location>
        <location evidence="1">Centrosome</location>
    </subcellularLocation>
</comment>
<feature type="coiled-coil region" evidence="6">
    <location>
        <begin position="250"/>
        <end position="277"/>
    </location>
</feature>
<feature type="coiled-coil region" evidence="6">
    <location>
        <begin position="1867"/>
        <end position="2004"/>
    </location>
</feature>
<evidence type="ECO:0000256" key="2">
    <source>
        <dbReference type="ARBA" id="ARBA00009316"/>
    </source>
</evidence>
<dbReference type="EMBL" id="VXIV02000790">
    <property type="protein sequence ID" value="KAF6036049.1"/>
    <property type="molecule type" value="Genomic_DNA"/>
</dbReference>
<dbReference type="PANTHER" id="PTHR23162">
    <property type="entry name" value="OUTER DENSE FIBER OF SPERM TAILS 2"/>
    <property type="match status" value="1"/>
</dbReference>
<feature type="compositionally biased region" description="Basic residues" evidence="7">
    <location>
        <begin position="1303"/>
        <end position="1312"/>
    </location>
</feature>
<organism evidence="8 9">
    <name type="scientific">Bugula neritina</name>
    <name type="common">Brown bryozoan</name>
    <name type="synonym">Sertularia neritina</name>
    <dbReference type="NCBI Taxonomy" id="10212"/>
    <lineage>
        <taxon>Eukaryota</taxon>
        <taxon>Metazoa</taxon>
        <taxon>Spiralia</taxon>
        <taxon>Lophotrochozoa</taxon>
        <taxon>Bryozoa</taxon>
        <taxon>Gymnolaemata</taxon>
        <taxon>Cheilostomatida</taxon>
        <taxon>Flustrina</taxon>
        <taxon>Buguloidea</taxon>
        <taxon>Bugulidae</taxon>
        <taxon>Bugula</taxon>
    </lineage>
</organism>
<sequence>MASSSSPVHVHVDEETPVHVHVEKCPGLIGPPKSSHKSRDMSQHRSRSSSAGKRSPTRSSLRSPRAPWVPAPAKTTRGSKVTFEGSRGTLEIGGPYYESMRRCELDRRGTGRDEDKDDDDTVAVTAQSKDYERKISGLMREVGDLREQAEEGRETAEILDRSVEELRQTRKDLWEKEQENRRLRDDVEDLKQGVDDSRTAARCLSADRNRLLKKLIETEMDGQEAVRLASQLKDVVKRLRADNKLTSQDVKMLSIQRENLTEKLTDFEETNRALRLLLQDYHANETEQMRLSEQKSILVGKFAVCEEDNERLRQRVKDLERDVMDLKIQLKSQTEETMASATLQSSLEQTRAHLQRELRQREGDCNRMAVQIRSLESELAQEKIEVDHLQELLRQAHSKHEKDKEALKKATRIQKQRATKSESVVDELNLANLEKDQKLAELQALHDEQRALLGSSAREKSAITAENNHLKIQRCLLQLMMANQLSPNSHLSFTDYKHTVLGLREEVERLARINYAKEFRIQRLQGQLRKSCDAMESILQKHGQLLENSADETSTLASPTPAAPVKASTSANAAVSSRSPPSVSTAVSSHKASRPNSADFRAKPVKVRNQRKLRIVSPPPAGRTRSLPSAVTSVTKSKQIRVGSKPVHRTSSESMRTTQKKSPLPSTCKNKKIKKPPSKDDSKKPCKHQPVVDDTGISLGVSRAIHPFSSSDSLKVGQCVAESASIQINTFHDSFQTNMVSETKSADSSSYTTGCVTSALSDGKLEVTRFTFFSTKKVNLVSRPVRNTKRPSLRLLSLDKYLGAMGDGIDKGSDKLAARTELKTIRIEVGRPPTLCVTPTHSDQTTRVSDSTPNSMTNDSAAQVTSCLAADHQVSGPASAGLELNVNDLMTSSCMSAQLITSSTSDQEVENTSAQLNTSAASSNHFDSNQNKLVFRSARTLTTALLNTGSVSYRWKAAVIVIQKTTGTGSQLPKTPTQASDQTLALAEFLVPLERSSSRLSPSSVQSVSARGITQGVVEGDSAEGSPKPRRTVQCDTEANPPAIDESTVEVVEKSHSEPSTAMSSKQFKTASVSRTRSKQSSGRLRATGSDCVGAAGCHTASGRQPSAISERQSRTPNAKQSRVAKEKRSNHMTEEQSSAVSMRESKAGQRSRTAQPTYVPSAAGQSTAGMSRVSVMSKGSVMPSTGELRVGTPTQSRMGRQSSMRSRPNASRITTQPVDQQLLDKLATIQSSVTSKDSSMGEFKQESVAVSRPRSSTRTAYSVSKISSAIPSALQSKYNSGQSINDLLNAEEEPRDEPSHRTMSKHKRKLLNRLSGRVTSNQTNGGFDKLSTIYSMNTSAADVSRTSAAPNSQLQAPSSTRRPQYSKQSVRDNSYSKNHLSVPSSVQSRPQTVQSVQSSLPPEQSVRSHRVLDESANRQTTPSYVSADSRLVSNWESATYEDVDGELQSLILDHLQEFEERKCLLQITMRQHGVHIRDLAPVQIWPHLCRYVMCERERKLEQEVESRPAPQPEQQCTNYNAAVYCCRGSGGGGGQPGSEQPVQTCCRSQPPPVPAVTVTRCCVCEESPRTACTEGIPACHGAVNCHKVVGRTCQTVKCCSSRSPVRNMQTYICEHAPLTSANQQASKCSKSSLLTVSPLHSVNISPTSRKHLCSSSSPAYPPSSCPSPCHLSQTVCQESSAHTGSCSSSAESPNCLDYTEHLRLTEIEKMLTDAEDRQRQITDQATSDSHSKTHQIHQLKSEQQELRTQILTIEGKCSSLEAECRALESSKRDLEKSLRECKAKSERSEQEADVLTRRLAETSASLDRVKMESSLEIEKVRQRLEDRLGELEPLPELLKSTELRLHSTSERLVSCEREREDKTQSCADLSAKVERERSECEMWKERYKTLETSIQAKVEALERRLKEAEAKNTELMISLSHKEEALTKANYKLEERCTENSNLARQLENSLADSRRLTEDAREKSAYKERALQDRLRDLDEQLSTSRAEAAKARREKEEVERKFNSKIYDLKDRLEQSHATNRSMQNYVQFLKSSYASVMGDVSTTSPISPVRASSTLREGASSFRQPQF</sequence>
<feature type="compositionally biased region" description="Polar residues" evidence="7">
    <location>
        <begin position="1149"/>
        <end position="1170"/>
    </location>
</feature>
<feature type="compositionally biased region" description="Basic and acidic residues" evidence="7">
    <location>
        <begin position="10"/>
        <end position="24"/>
    </location>
</feature>
<feature type="region of interest" description="Disordered" evidence="7">
    <location>
        <begin position="837"/>
        <end position="859"/>
    </location>
</feature>